<reference evidence="1 2" key="1">
    <citation type="submission" date="2019-04" db="EMBL/GenBank/DDBJ databases">
        <title>Chromosome genome assembly for Takifugu flavidus.</title>
        <authorList>
            <person name="Xiao S."/>
        </authorList>
    </citation>
    <scope>NUCLEOTIDE SEQUENCE [LARGE SCALE GENOMIC DNA]</scope>
    <source>
        <strain evidence="1">HTHZ2018</strain>
        <tissue evidence="1">Muscle</tissue>
    </source>
</reference>
<keyword evidence="2" id="KW-1185">Reference proteome</keyword>
<dbReference type="Proteomes" id="UP000324091">
    <property type="component" value="Chromosome 18"/>
</dbReference>
<comment type="caution">
    <text evidence="1">The sequence shown here is derived from an EMBL/GenBank/DDBJ whole genome shotgun (WGS) entry which is preliminary data.</text>
</comment>
<evidence type="ECO:0008006" key="3">
    <source>
        <dbReference type="Google" id="ProtNLM"/>
    </source>
</evidence>
<dbReference type="EMBL" id="RHFK02000010">
    <property type="protein sequence ID" value="TWW69367.1"/>
    <property type="molecule type" value="Genomic_DNA"/>
</dbReference>
<evidence type="ECO:0000313" key="1">
    <source>
        <dbReference type="EMBL" id="TWW69367.1"/>
    </source>
</evidence>
<organism evidence="1 2">
    <name type="scientific">Takifugu flavidus</name>
    <name type="common">sansaifugu</name>
    <dbReference type="NCBI Taxonomy" id="433684"/>
    <lineage>
        <taxon>Eukaryota</taxon>
        <taxon>Metazoa</taxon>
        <taxon>Chordata</taxon>
        <taxon>Craniata</taxon>
        <taxon>Vertebrata</taxon>
        <taxon>Euteleostomi</taxon>
        <taxon>Actinopterygii</taxon>
        <taxon>Neopterygii</taxon>
        <taxon>Teleostei</taxon>
        <taxon>Neoteleostei</taxon>
        <taxon>Acanthomorphata</taxon>
        <taxon>Eupercaria</taxon>
        <taxon>Tetraodontiformes</taxon>
        <taxon>Tetradontoidea</taxon>
        <taxon>Tetraodontidae</taxon>
        <taxon>Takifugu</taxon>
    </lineage>
</organism>
<dbReference type="InterPro" id="IPR052133">
    <property type="entry name" value="Immune_Signaling-Apoptosis_Reg"/>
</dbReference>
<evidence type="ECO:0000313" key="2">
    <source>
        <dbReference type="Proteomes" id="UP000324091"/>
    </source>
</evidence>
<dbReference type="PANTHER" id="PTHR12044">
    <property type="entry name" value="BCL2 INTERACTING MEDIATOR OF CELL DEATH"/>
    <property type="match status" value="1"/>
</dbReference>
<accession>A0A5C6NUT1</accession>
<sequence>MNLLQASLNCVSKALSSCQSFSSLYIHDRALLHFICRYPEFTEKFGCLVLELWLSRTVQSTDADQAVEMEESSGSCVDRRQEPDTETVELLRLIEKYPGVILTLLDMVCNREGPLSGRALGVLEAVLSSQKGYETDLCVRLRLALLQVLQRVSMETVVHDLGRGHTVQV</sequence>
<protein>
    <recommendedName>
        <fullName evidence="3">Meiosis inhibitor protein 1</fullName>
    </recommendedName>
</protein>
<name>A0A5C6NUT1_9TELE</name>
<dbReference type="PANTHER" id="PTHR12044:SF14">
    <property type="entry name" value="MEIOTIC DOUBLE-STRANDED BREAK FORMATION PROTEIN 1"/>
    <property type="match status" value="1"/>
</dbReference>
<dbReference type="GO" id="GO:0007127">
    <property type="term" value="P:meiosis I"/>
    <property type="evidence" value="ECO:0007669"/>
    <property type="project" value="TreeGrafter"/>
</dbReference>
<dbReference type="AlphaFoldDB" id="A0A5C6NUT1"/>
<gene>
    <name evidence="1" type="ORF">D4764_18G0001730</name>
</gene>
<proteinExistence type="predicted"/>